<sequence length="154" mass="17453">MVTARLLIEASSRGMGWSLNLQEVWILNIWVLYRDRLEPALVLHRLLGFIEVSIIWDAFLRHAHIWILIVGLSVSQSKRNHVKLIVSLTRSLMLNLILGLAFSLNLALVLVKVRNAVTRRVSDYKRTGIVPLPNLLLTAMNGTQILADGLNELR</sequence>
<evidence type="ECO:0000256" key="1">
    <source>
        <dbReference type="SAM" id="Phobius"/>
    </source>
</evidence>
<accession>A0A8G0PBK2</accession>
<keyword evidence="3" id="KW-1185">Reference proteome</keyword>
<proteinExistence type="predicted"/>
<reference evidence="2 3" key="1">
    <citation type="journal article" date="2021" name="BMC Genomics">
        <title>Telomere-to-telomere genome assembly of asparaginase-producing Trichoderma simmonsii.</title>
        <authorList>
            <person name="Chung D."/>
            <person name="Kwon Y.M."/>
            <person name="Yang Y."/>
        </authorList>
    </citation>
    <scope>NUCLEOTIDE SEQUENCE [LARGE SCALE GENOMIC DNA]</scope>
    <source>
        <strain evidence="2 3">GH-Sj1</strain>
    </source>
</reference>
<protein>
    <submittedName>
        <fullName evidence="2">Uncharacterized protein</fullName>
    </submittedName>
</protein>
<evidence type="ECO:0000313" key="2">
    <source>
        <dbReference type="EMBL" id="QYS93209.1"/>
    </source>
</evidence>
<gene>
    <name evidence="2" type="ORF">H0G86_000595</name>
</gene>
<organism evidence="2 3">
    <name type="scientific">Trichoderma simmonsii</name>
    <dbReference type="NCBI Taxonomy" id="1491479"/>
    <lineage>
        <taxon>Eukaryota</taxon>
        <taxon>Fungi</taxon>
        <taxon>Dikarya</taxon>
        <taxon>Ascomycota</taxon>
        <taxon>Pezizomycotina</taxon>
        <taxon>Sordariomycetes</taxon>
        <taxon>Hypocreomycetidae</taxon>
        <taxon>Hypocreales</taxon>
        <taxon>Hypocreaceae</taxon>
        <taxon>Trichoderma</taxon>
    </lineage>
</organism>
<keyword evidence="1" id="KW-0472">Membrane</keyword>
<keyword evidence="1" id="KW-0812">Transmembrane</keyword>
<dbReference type="Proteomes" id="UP000826661">
    <property type="component" value="Chromosome I"/>
</dbReference>
<dbReference type="EMBL" id="CP075864">
    <property type="protein sequence ID" value="QYS93209.1"/>
    <property type="molecule type" value="Genomic_DNA"/>
</dbReference>
<feature type="transmembrane region" description="Helical" evidence="1">
    <location>
        <begin position="92"/>
        <end position="111"/>
    </location>
</feature>
<name>A0A8G0PBK2_9HYPO</name>
<evidence type="ECO:0000313" key="3">
    <source>
        <dbReference type="Proteomes" id="UP000826661"/>
    </source>
</evidence>
<dbReference type="AlphaFoldDB" id="A0A8G0PBK2"/>
<keyword evidence="1" id="KW-1133">Transmembrane helix</keyword>